<dbReference type="PROSITE" id="PS50042">
    <property type="entry name" value="CNMP_BINDING_3"/>
    <property type="match status" value="1"/>
</dbReference>
<keyword evidence="7" id="KW-1185">Reference proteome</keyword>
<dbReference type="SMART" id="SM00100">
    <property type="entry name" value="cNMP"/>
    <property type="match status" value="1"/>
</dbReference>
<evidence type="ECO:0000256" key="1">
    <source>
        <dbReference type="ARBA" id="ARBA00023015"/>
    </source>
</evidence>
<dbReference type="RefSeq" id="WP_013673463.1">
    <property type="nucleotide sequence ID" value="NZ_PJMY01000003.1"/>
</dbReference>
<dbReference type="Pfam" id="PF13545">
    <property type="entry name" value="HTH_Crp_2"/>
    <property type="match status" value="1"/>
</dbReference>
<dbReference type="InterPro" id="IPR012318">
    <property type="entry name" value="HTH_CRP"/>
</dbReference>
<dbReference type="InterPro" id="IPR000595">
    <property type="entry name" value="cNMP-bd_dom"/>
</dbReference>
<protein>
    <submittedName>
        <fullName evidence="6">CRP-like cAMP-binding protein</fullName>
    </submittedName>
</protein>
<feature type="domain" description="HTH crp-type" evidence="5">
    <location>
        <begin position="170"/>
        <end position="233"/>
    </location>
</feature>
<feature type="domain" description="Cyclic nucleotide-binding" evidence="4">
    <location>
        <begin position="37"/>
        <end position="126"/>
    </location>
</feature>
<dbReference type="AlphaFoldDB" id="A0A2N3WJL0"/>
<dbReference type="InterPro" id="IPR018490">
    <property type="entry name" value="cNMP-bd_dom_sf"/>
</dbReference>
<comment type="caution">
    <text evidence="6">The sequence shown here is derived from an EMBL/GenBank/DDBJ whole genome shotgun (WGS) entry which is preliminary data.</text>
</comment>
<dbReference type="PROSITE" id="PS51063">
    <property type="entry name" value="HTH_CRP_2"/>
    <property type="match status" value="1"/>
</dbReference>
<keyword evidence="1" id="KW-0805">Transcription regulation</keyword>
<dbReference type="GO" id="GO:0005829">
    <property type="term" value="C:cytosol"/>
    <property type="evidence" value="ECO:0007669"/>
    <property type="project" value="TreeGrafter"/>
</dbReference>
<dbReference type="InterPro" id="IPR036390">
    <property type="entry name" value="WH_DNA-bd_sf"/>
</dbReference>
<dbReference type="SMART" id="SM00419">
    <property type="entry name" value="HTH_CRP"/>
    <property type="match status" value="1"/>
</dbReference>
<reference evidence="6 7" key="1">
    <citation type="submission" date="2017-12" db="EMBL/GenBank/DDBJ databases">
        <title>Sequencing the genomes of 1000 Actinobacteria strains.</title>
        <authorList>
            <person name="Klenk H.-P."/>
        </authorList>
    </citation>
    <scope>NUCLEOTIDE SEQUENCE [LARGE SCALE GENOMIC DNA]</scope>
    <source>
        <strain evidence="6 7">DSM 45165</strain>
    </source>
</reference>
<dbReference type="GO" id="GO:0003700">
    <property type="term" value="F:DNA-binding transcription factor activity"/>
    <property type="evidence" value="ECO:0007669"/>
    <property type="project" value="TreeGrafter"/>
</dbReference>
<evidence type="ECO:0000259" key="5">
    <source>
        <dbReference type="PROSITE" id="PS51063"/>
    </source>
</evidence>
<dbReference type="InterPro" id="IPR014710">
    <property type="entry name" value="RmlC-like_jellyroll"/>
</dbReference>
<dbReference type="Pfam" id="PF00027">
    <property type="entry name" value="cNMP_binding"/>
    <property type="match status" value="1"/>
</dbReference>
<evidence type="ECO:0000313" key="6">
    <source>
        <dbReference type="EMBL" id="PKV94042.1"/>
    </source>
</evidence>
<organism evidence="6 7">
    <name type="scientific">Amycolatopsis echigonensis</name>
    <dbReference type="NCBI Taxonomy" id="2576905"/>
    <lineage>
        <taxon>Bacteria</taxon>
        <taxon>Bacillati</taxon>
        <taxon>Actinomycetota</taxon>
        <taxon>Actinomycetes</taxon>
        <taxon>Pseudonocardiales</taxon>
        <taxon>Pseudonocardiaceae</taxon>
        <taxon>Amycolatopsis</taxon>
    </lineage>
</organism>
<dbReference type="InterPro" id="IPR050397">
    <property type="entry name" value="Env_Response_Regulators"/>
</dbReference>
<evidence type="ECO:0000256" key="2">
    <source>
        <dbReference type="ARBA" id="ARBA00023125"/>
    </source>
</evidence>
<gene>
    <name evidence="6" type="ORF">ATK30_4911</name>
</gene>
<dbReference type="PANTHER" id="PTHR24567">
    <property type="entry name" value="CRP FAMILY TRANSCRIPTIONAL REGULATORY PROTEIN"/>
    <property type="match status" value="1"/>
</dbReference>
<keyword evidence="3" id="KW-0804">Transcription</keyword>
<dbReference type="CDD" id="cd00038">
    <property type="entry name" value="CAP_ED"/>
    <property type="match status" value="1"/>
</dbReference>
<dbReference type="Gene3D" id="2.60.120.10">
    <property type="entry name" value="Jelly Rolls"/>
    <property type="match status" value="1"/>
</dbReference>
<keyword evidence="2" id="KW-0238">DNA-binding</keyword>
<dbReference type="PANTHER" id="PTHR24567:SF74">
    <property type="entry name" value="HTH-TYPE TRANSCRIPTIONAL REGULATOR ARCR"/>
    <property type="match status" value="1"/>
</dbReference>
<dbReference type="GO" id="GO:0003677">
    <property type="term" value="F:DNA binding"/>
    <property type="evidence" value="ECO:0007669"/>
    <property type="project" value="UniProtKB-KW"/>
</dbReference>
<accession>A0A2N3WJL0</accession>
<dbReference type="SUPFAM" id="SSF46785">
    <property type="entry name" value="Winged helix' DNA-binding domain"/>
    <property type="match status" value="1"/>
</dbReference>
<evidence type="ECO:0000313" key="7">
    <source>
        <dbReference type="Proteomes" id="UP000233750"/>
    </source>
</evidence>
<dbReference type="OrthoDB" id="272447at2"/>
<evidence type="ECO:0000256" key="3">
    <source>
        <dbReference type="ARBA" id="ARBA00023163"/>
    </source>
</evidence>
<dbReference type="SUPFAM" id="SSF51206">
    <property type="entry name" value="cAMP-binding domain-like"/>
    <property type="match status" value="1"/>
</dbReference>
<name>A0A2N3WJL0_9PSEU</name>
<evidence type="ECO:0000259" key="4">
    <source>
        <dbReference type="PROSITE" id="PS50042"/>
    </source>
</evidence>
<dbReference type="EMBL" id="PJMY01000003">
    <property type="protein sequence ID" value="PKV94042.1"/>
    <property type="molecule type" value="Genomic_DNA"/>
</dbReference>
<dbReference type="Proteomes" id="UP000233750">
    <property type="component" value="Unassembled WGS sequence"/>
</dbReference>
<proteinExistence type="predicted"/>
<sequence>MFRDPAGPGPKTCRTARNIPITPRAARWLIQCLTGDTAVDVPDGDVAELAAHLAVRILPAGADAFASGDRPDGVSVIRSGAIELMIGEGPHRRVAQVLRQGDVFGDIPLLLDRDPPYRPRAATTTTCLWIAAEDFRRLVSDRPVLARVWLISCARRFFDSQARLLRLVDGALPQRVARHLLSEARDGVVALPQATLAAMLGIPRPSLNRVLRDFERRRLISLHYRQVRLLDIDGLRRAAHD</sequence>